<dbReference type="CDD" id="cd08916">
    <property type="entry name" value="TrHb3_P"/>
    <property type="match status" value="1"/>
</dbReference>
<evidence type="ECO:0000256" key="4">
    <source>
        <dbReference type="ARBA" id="ARBA00023004"/>
    </source>
</evidence>
<evidence type="ECO:0000313" key="5">
    <source>
        <dbReference type="EMBL" id="GAA4792493.1"/>
    </source>
</evidence>
<evidence type="ECO:0000256" key="3">
    <source>
        <dbReference type="ARBA" id="ARBA00022723"/>
    </source>
</evidence>
<proteinExistence type="predicted"/>
<dbReference type="Pfam" id="PF01152">
    <property type="entry name" value="Bac_globin"/>
    <property type="match status" value="1"/>
</dbReference>
<evidence type="ECO:0000256" key="2">
    <source>
        <dbReference type="ARBA" id="ARBA00022617"/>
    </source>
</evidence>
<keyword evidence="1" id="KW-0813">Transport</keyword>
<dbReference type="Gene3D" id="1.10.490.10">
    <property type="entry name" value="Globins"/>
    <property type="match status" value="1"/>
</dbReference>
<dbReference type="InterPro" id="IPR009050">
    <property type="entry name" value="Globin-like_sf"/>
</dbReference>
<keyword evidence="6" id="KW-1185">Reference proteome</keyword>
<keyword evidence="3" id="KW-0479">Metal-binding</keyword>
<keyword evidence="4" id="KW-0408">Iron</keyword>
<organism evidence="5 6">
    <name type="scientific">Olivibacter ginsenosidimutans</name>
    <dbReference type="NCBI Taxonomy" id="1176537"/>
    <lineage>
        <taxon>Bacteria</taxon>
        <taxon>Pseudomonadati</taxon>
        <taxon>Bacteroidota</taxon>
        <taxon>Sphingobacteriia</taxon>
        <taxon>Sphingobacteriales</taxon>
        <taxon>Sphingobacteriaceae</taxon>
        <taxon>Olivibacter</taxon>
    </lineage>
</organism>
<dbReference type="InterPro" id="IPR012292">
    <property type="entry name" value="Globin/Proto"/>
</dbReference>
<protein>
    <submittedName>
        <fullName evidence="5">Group III truncated hemoglobin</fullName>
    </submittedName>
</protein>
<gene>
    <name evidence="5" type="ORF">GCM10023231_20820</name>
</gene>
<accession>A0ABP9BC96</accession>
<dbReference type="InterPro" id="IPR001486">
    <property type="entry name" value="Hemoglobin_trunc"/>
</dbReference>
<sequence length="131" mass="15532">MEPGNEIKTIDDIKVLVDCFYDKVRADELIGPLFNEIIQDQWPQHLEKMYAFWQTVLLDEHTYYGSPFLPHAGLPIDNIHFERWLILFKQTIQENFSGAIAEEALWRANKMAEMFQFKLAYYRNSPAHPLR</sequence>
<reference evidence="6" key="1">
    <citation type="journal article" date="2019" name="Int. J. Syst. Evol. Microbiol.">
        <title>The Global Catalogue of Microorganisms (GCM) 10K type strain sequencing project: providing services to taxonomists for standard genome sequencing and annotation.</title>
        <authorList>
            <consortium name="The Broad Institute Genomics Platform"/>
            <consortium name="The Broad Institute Genome Sequencing Center for Infectious Disease"/>
            <person name="Wu L."/>
            <person name="Ma J."/>
        </authorList>
    </citation>
    <scope>NUCLEOTIDE SEQUENCE [LARGE SCALE GENOMIC DNA]</scope>
    <source>
        <strain evidence="6">JCM 18200</strain>
    </source>
</reference>
<dbReference type="EMBL" id="BAABIQ010000032">
    <property type="protein sequence ID" value="GAA4792493.1"/>
    <property type="molecule type" value="Genomic_DNA"/>
</dbReference>
<dbReference type="Proteomes" id="UP001501411">
    <property type="component" value="Unassembled WGS sequence"/>
</dbReference>
<evidence type="ECO:0000313" key="6">
    <source>
        <dbReference type="Proteomes" id="UP001501411"/>
    </source>
</evidence>
<dbReference type="RefSeq" id="WP_345231711.1">
    <property type="nucleotide sequence ID" value="NZ_BAABIQ010000032.1"/>
</dbReference>
<keyword evidence="2" id="KW-0349">Heme</keyword>
<dbReference type="SUPFAM" id="SSF46458">
    <property type="entry name" value="Globin-like"/>
    <property type="match status" value="1"/>
</dbReference>
<name>A0ABP9BC96_9SPHI</name>
<comment type="caution">
    <text evidence="5">The sequence shown here is derived from an EMBL/GenBank/DDBJ whole genome shotgun (WGS) entry which is preliminary data.</text>
</comment>
<evidence type="ECO:0000256" key="1">
    <source>
        <dbReference type="ARBA" id="ARBA00022448"/>
    </source>
</evidence>